<evidence type="ECO:0008006" key="7">
    <source>
        <dbReference type="Google" id="ProtNLM"/>
    </source>
</evidence>
<dbReference type="Pfam" id="PF25863">
    <property type="entry name" value="PglZ_C"/>
    <property type="match status" value="1"/>
</dbReference>
<comment type="caution">
    <text evidence="5">The sequence shown here is derived from an EMBL/GenBank/DDBJ whole genome shotgun (WGS) entry which is preliminary data.</text>
</comment>
<evidence type="ECO:0000256" key="1">
    <source>
        <dbReference type="SAM" id="MobiDB-lite"/>
    </source>
</evidence>
<evidence type="ECO:0000259" key="4">
    <source>
        <dbReference type="Pfam" id="PF25863"/>
    </source>
</evidence>
<organism evidence="5 6">
    <name type="scientific">Streptomyces ruber</name>
    <dbReference type="NCBI Taxonomy" id="83378"/>
    <lineage>
        <taxon>Bacteria</taxon>
        <taxon>Bacillati</taxon>
        <taxon>Actinomycetota</taxon>
        <taxon>Actinomycetes</taxon>
        <taxon>Kitasatosporales</taxon>
        <taxon>Streptomycetaceae</taxon>
        <taxon>Streptomyces</taxon>
    </lineage>
</organism>
<feature type="region of interest" description="Disordered" evidence="1">
    <location>
        <begin position="867"/>
        <end position="889"/>
    </location>
</feature>
<evidence type="ECO:0000313" key="6">
    <source>
        <dbReference type="Proteomes" id="UP000620156"/>
    </source>
</evidence>
<dbReference type="EMBL" id="BMQK01000002">
    <property type="protein sequence ID" value="GGQ44641.1"/>
    <property type="molecule type" value="Genomic_DNA"/>
</dbReference>
<dbReference type="SUPFAM" id="SSF53649">
    <property type="entry name" value="Alkaline phosphatase-like"/>
    <property type="match status" value="1"/>
</dbReference>
<dbReference type="InterPro" id="IPR058880">
    <property type="entry name" value="PglZ_N"/>
</dbReference>
<reference evidence="5" key="1">
    <citation type="journal article" date="2014" name="Int. J. Syst. Evol. Microbiol.">
        <title>Complete genome sequence of Corynebacterium casei LMG S-19264T (=DSM 44701T), isolated from a smear-ripened cheese.</title>
        <authorList>
            <consortium name="US DOE Joint Genome Institute (JGI-PGF)"/>
            <person name="Walter F."/>
            <person name="Albersmeier A."/>
            <person name="Kalinowski J."/>
            <person name="Ruckert C."/>
        </authorList>
    </citation>
    <scope>NUCLEOTIDE SEQUENCE</scope>
    <source>
        <strain evidence="5">JCM 3131</strain>
    </source>
</reference>
<dbReference type="InterPro" id="IPR047992">
    <property type="entry name" value="BREX_PglZ"/>
</dbReference>
<gene>
    <name evidence="5" type="ORF">GCM10010145_11630</name>
</gene>
<proteinExistence type="predicted"/>
<protein>
    <recommendedName>
        <fullName evidence="7">BREX-2 system phosphatase PglZ</fullName>
    </recommendedName>
</protein>
<dbReference type="NCBIfam" id="NF033446">
    <property type="entry name" value="BREX_PglZ_2"/>
    <property type="match status" value="1"/>
</dbReference>
<feature type="domain" description="Alkaline phosphatase-like protein PglZ N-terminal" evidence="3">
    <location>
        <begin position="22"/>
        <end position="136"/>
    </location>
</feature>
<dbReference type="AlphaFoldDB" id="A0A918EQP8"/>
<feature type="domain" description="Alkaline phosphatase-like protein PglZ C-terminal" evidence="4">
    <location>
        <begin position="892"/>
        <end position="995"/>
    </location>
</feature>
<dbReference type="InterPro" id="IPR017850">
    <property type="entry name" value="Alkaline_phosphatase_core_sf"/>
</dbReference>
<dbReference type="RefSeq" id="WP_189215566.1">
    <property type="nucleotide sequence ID" value="NZ_BMQK01000002.1"/>
</dbReference>
<name>A0A918EQP8_9ACTN</name>
<dbReference type="Pfam" id="PF25862">
    <property type="entry name" value="PglZ_1st"/>
    <property type="match status" value="1"/>
</dbReference>
<feature type="region of interest" description="Disordered" evidence="1">
    <location>
        <begin position="827"/>
        <end position="850"/>
    </location>
</feature>
<feature type="domain" description="Alkaline phosphatase-like protein PglZ second" evidence="2">
    <location>
        <begin position="217"/>
        <end position="381"/>
    </location>
</feature>
<reference evidence="5" key="2">
    <citation type="submission" date="2020-09" db="EMBL/GenBank/DDBJ databases">
        <authorList>
            <person name="Sun Q."/>
            <person name="Ohkuma M."/>
        </authorList>
    </citation>
    <scope>NUCLEOTIDE SEQUENCE</scope>
    <source>
        <strain evidence="5">JCM 3131</strain>
    </source>
</reference>
<dbReference type="Pfam" id="PF25861">
    <property type="entry name" value="PglZ_2nd"/>
    <property type="match status" value="1"/>
</dbReference>
<dbReference type="InterPro" id="IPR058881">
    <property type="entry name" value="PglZ_2nd"/>
</dbReference>
<accession>A0A918EQP8</accession>
<evidence type="ECO:0000313" key="5">
    <source>
        <dbReference type="EMBL" id="GGQ44641.1"/>
    </source>
</evidence>
<dbReference type="Pfam" id="PF08665">
    <property type="entry name" value="PglZ"/>
    <property type="match status" value="1"/>
</dbReference>
<keyword evidence="6" id="KW-1185">Reference proteome</keyword>
<dbReference type="InterPro" id="IPR058882">
    <property type="entry name" value="PglZ_C"/>
</dbReference>
<sequence>MSTVTTADATASAGLAVPLNPATVTQYLSSQTSLAASLSGEDRRRVVLLRSAPVWDGPAEPVWGDGYTARVAAAPSPLAVHELVLEHLLTKGRTDGSGVDGPAGPRVLVVLTDREQSELDPAILARAHKQRIDTVDSWDVVREAFGAGQVDPRLRAAGWAAEALLDATPPGGWPPVSGTVLSRLTALSALAQRRLRLGAYATDADLSPVPRPGGALDVHSLLAWSLTPGGPERLLALRGPERRGIAAFLGEQDQAGLAGRALLALVDAEHGPDAVAYGLVCATLWQHAPADADTYRARGRAERWFGEHLPATGEEFDALASSFGRACEEYVSALLATAARGAGVAADEAREARRLSDTVLERASALVRQFGAETAARTSPLLPAGLEASFTAVGHALRSGEADTTTGAVDALRGHRRADEPDIRVRIGRVLMAWRLTRWLAADPVVDCPTVAAGIQRHVAETGWVDQALEHIEAGGDPEPVLKAAYDALAVRVRERRHGIDRHFARTLATSTAAGQAPGSMLTVENFLERVVKPVVRGGESRRVLLLVLDGMSAAIATELAEELRGSWAEFDPVKDDGPPRRRAMAAALPTLTAVSRTSLLTGTLMKGSQADEKRLFPTLKLWGGAPAAVFHKDDLRADTAGDTFGPALTEALTDGRTHVAVVLNAIDDRLGKEQKLGDGSWRPHHIPGLSDLLRVAAAQGMAVLVTSDHGHVVDRHGTKVEAASPGSARHRTPGGSLADAEIELSGPRVVWPESGASIVALWDADSRYTALKAGYHGGASPAEFAIPVLAFLRFGATPPRDWRELGDQQPRWWQLDGPAPVAAVERQEAAPSAPPKKQTRSKPSKTQAQLAELAETHDSLFDMAEVPTSPAAPEPSREAEARAAADQTRSAADALVTQLFASDALRSQAELLARRPQEREMAKFQAAVAALIDAGGTLPVTALAQRVGHPTGRADGFAAVLRQLLNYDGVQVLETLPDGRTVRLHAGLLREQFGLA</sequence>
<evidence type="ECO:0000259" key="3">
    <source>
        <dbReference type="Pfam" id="PF25862"/>
    </source>
</evidence>
<evidence type="ECO:0000259" key="2">
    <source>
        <dbReference type="Pfam" id="PF25861"/>
    </source>
</evidence>
<dbReference type="Proteomes" id="UP000620156">
    <property type="component" value="Unassembled WGS sequence"/>
</dbReference>